<dbReference type="AlphaFoldDB" id="A0A839DV58"/>
<evidence type="ECO:0000256" key="2">
    <source>
        <dbReference type="ARBA" id="ARBA00022898"/>
    </source>
</evidence>
<dbReference type="Pfam" id="PF00291">
    <property type="entry name" value="PALP"/>
    <property type="match status" value="1"/>
</dbReference>
<proteinExistence type="predicted"/>
<feature type="domain" description="Tryptophan synthase beta chain-like PALP" evidence="4">
    <location>
        <begin position="36"/>
        <end position="136"/>
    </location>
</feature>
<dbReference type="Proteomes" id="UP000569329">
    <property type="component" value="Unassembled WGS sequence"/>
</dbReference>
<dbReference type="SUPFAM" id="SSF53686">
    <property type="entry name" value="Tryptophan synthase beta subunit-like PLP-dependent enzymes"/>
    <property type="match status" value="1"/>
</dbReference>
<evidence type="ECO:0000256" key="3">
    <source>
        <dbReference type="ARBA" id="ARBA00023239"/>
    </source>
</evidence>
<evidence type="ECO:0000313" key="6">
    <source>
        <dbReference type="Proteomes" id="UP000569329"/>
    </source>
</evidence>
<dbReference type="InterPro" id="IPR036052">
    <property type="entry name" value="TrpB-like_PALP_sf"/>
</dbReference>
<evidence type="ECO:0000256" key="1">
    <source>
        <dbReference type="ARBA" id="ARBA00001933"/>
    </source>
</evidence>
<gene>
    <name evidence="5" type="ORF">FHX42_001996</name>
</gene>
<keyword evidence="2" id="KW-0663">Pyridoxal phosphate</keyword>
<dbReference type="Gene3D" id="3.40.50.1100">
    <property type="match status" value="1"/>
</dbReference>
<organism evidence="5 6">
    <name type="scientific">Halosaccharopolyspora lacisalsi</name>
    <dbReference type="NCBI Taxonomy" id="1000566"/>
    <lineage>
        <taxon>Bacteria</taxon>
        <taxon>Bacillati</taxon>
        <taxon>Actinomycetota</taxon>
        <taxon>Actinomycetes</taxon>
        <taxon>Pseudonocardiales</taxon>
        <taxon>Pseudonocardiaceae</taxon>
        <taxon>Halosaccharopolyspora</taxon>
    </lineage>
</organism>
<comment type="cofactor">
    <cofactor evidence="1">
        <name>pyridoxal 5'-phosphate</name>
        <dbReference type="ChEBI" id="CHEBI:597326"/>
    </cofactor>
</comment>
<evidence type="ECO:0000259" key="4">
    <source>
        <dbReference type="Pfam" id="PF00291"/>
    </source>
</evidence>
<dbReference type="GO" id="GO:0004794">
    <property type="term" value="F:threonine deaminase activity"/>
    <property type="evidence" value="ECO:0007669"/>
    <property type="project" value="TreeGrafter"/>
</dbReference>
<evidence type="ECO:0000313" key="5">
    <source>
        <dbReference type="EMBL" id="MBA8824649.1"/>
    </source>
</evidence>
<dbReference type="RefSeq" id="WP_182543887.1">
    <property type="nucleotide sequence ID" value="NZ_JACGWZ010000002.1"/>
</dbReference>
<dbReference type="InterPro" id="IPR001926">
    <property type="entry name" value="TrpB-like_PALP"/>
</dbReference>
<protein>
    <submittedName>
        <fullName evidence="5">Threonine dehydratase</fullName>
    </submittedName>
</protein>
<comment type="caution">
    <text evidence="5">The sequence shown here is derived from an EMBL/GenBank/DDBJ whole genome shotgun (WGS) entry which is preliminary data.</text>
</comment>
<keyword evidence="3" id="KW-0456">Lyase</keyword>
<dbReference type="GO" id="GO:0009097">
    <property type="term" value="P:isoleucine biosynthetic process"/>
    <property type="evidence" value="ECO:0007669"/>
    <property type="project" value="TreeGrafter"/>
</dbReference>
<accession>A0A839DV58</accession>
<dbReference type="GO" id="GO:0003941">
    <property type="term" value="F:L-serine ammonia-lyase activity"/>
    <property type="evidence" value="ECO:0007669"/>
    <property type="project" value="TreeGrafter"/>
</dbReference>
<reference evidence="5 6" key="1">
    <citation type="submission" date="2020-07" db="EMBL/GenBank/DDBJ databases">
        <title>Sequencing the genomes of 1000 actinobacteria strains.</title>
        <authorList>
            <person name="Klenk H.-P."/>
        </authorList>
    </citation>
    <scope>NUCLEOTIDE SEQUENCE [LARGE SCALE GENOMIC DNA]</scope>
    <source>
        <strain evidence="5 6">DSM 45975</strain>
    </source>
</reference>
<sequence>MHDLGLDLTRIEQASSLIDPVFVDTPQFVDEQLCVALGRRVMVKIETLNPLRSFKGRGIDLLAREFAPGTRLVCESTGNFGRAVGYAAARHGLSAEMFVPAGISPVKLARMASLGVRVHEASEGRAEQAARAYAATCEDSVFVEGVAISAPIPESVARMLLLVDDVVVVDDADTLAAMCTALATLGVLPEPAGAADLAAIATHDVPDEVLATAVIGPNVATALFGDVLTVTEVSH</sequence>
<keyword evidence="6" id="KW-1185">Reference proteome</keyword>
<dbReference type="InterPro" id="IPR050147">
    <property type="entry name" value="Ser/Thr_Dehydratase"/>
</dbReference>
<dbReference type="CDD" id="cd00640">
    <property type="entry name" value="Trp-synth-beta_II"/>
    <property type="match status" value="1"/>
</dbReference>
<dbReference type="GO" id="GO:0006565">
    <property type="term" value="P:L-serine catabolic process"/>
    <property type="evidence" value="ECO:0007669"/>
    <property type="project" value="TreeGrafter"/>
</dbReference>
<name>A0A839DV58_9PSEU</name>
<dbReference type="PANTHER" id="PTHR48078">
    <property type="entry name" value="THREONINE DEHYDRATASE, MITOCHONDRIAL-RELATED"/>
    <property type="match status" value="1"/>
</dbReference>
<dbReference type="PANTHER" id="PTHR48078:SF17">
    <property type="entry name" value="THREONINE DEHYDRATASE"/>
    <property type="match status" value="1"/>
</dbReference>
<dbReference type="EMBL" id="JACGWZ010000002">
    <property type="protein sequence ID" value="MBA8824649.1"/>
    <property type="molecule type" value="Genomic_DNA"/>
</dbReference>
<dbReference type="GO" id="GO:0006567">
    <property type="term" value="P:L-threonine catabolic process"/>
    <property type="evidence" value="ECO:0007669"/>
    <property type="project" value="TreeGrafter"/>
</dbReference>